<dbReference type="PANTHER" id="PTHR47506:SF1">
    <property type="entry name" value="HTH-TYPE TRANSCRIPTIONAL REGULATOR YJDC"/>
    <property type="match status" value="1"/>
</dbReference>
<feature type="DNA-binding region" description="H-T-H motif" evidence="4">
    <location>
        <begin position="31"/>
        <end position="50"/>
    </location>
</feature>
<evidence type="ECO:0000313" key="6">
    <source>
        <dbReference type="EMBL" id="CTQ72661.1"/>
    </source>
</evidence>
<dbReference type="PROSITE" id="PS50977">
    <property type="entry name" value="HTH_TETR_2"/>
    <property type="match status" value="1"/>
</dbReference>
<sequence length="206" mass="22416">MPRGRPRKIDPKDALKTAMHTLWERGYDRTSMADLVSATGMAKPGLYANLGDKDEIFQKALRLYQEEIGAPLIKDLVHSPDSLKQSLRTALRGVLHAQEGSGLPEGCFIINNSFSCSAQSEHLKQALQDLNVERRNAFLLRLKRAQTECELPASTDINALADFFAGQAAAISSMAQAGLSPTELDKMIEVSLSVLPEDPPRGGAQG</sequence>
<evidence type="ECO:0000313" key="7">
    <source>
        <dbReference type="Proteomes" id="UP000053235"/>
    </source>
</evidence>
<dbReference type="Gene3D" id="1.10.10.60">
    <property type="entry name" value="Homeodomain-like"/>
    <property type="match status" value="1"/>
</dbReference>
<name>A0A0M7ADG2_9HYPH</name>
<keyword evidence="7" id="KW-1185">Reference proteome</keyword>
<dbReference type="EMBL" id="CXWD01000012">
    <property type="protein sequence ID" value="CTQ72661.1"/>
    <property type="molecule type" value="Genomic_DNA"/>
</dbReference>
<dbReference type="OrthoDB" id="9779746at2"/>
<dbReference type="RefSeq" id="WP_055672680.1">
    <property type="nucleotide sequence ID" value="NZ_CXWD01000012.1"/>
</dbReference>
<gene>
    <name evidence="6" type="primary">comR_4</name>
    <name evidence="6" type="ORF">LAX5112_03261</name>
</gene>
<dbReference type="GO" id="GO:0003677">
    <property type="term" value="F:DNA binding"/>
    <property type="evidence" value="ECO:0007669"/>
    <property type="project" value="UniProtKB-UniRule"/>
</dbReference>
<dbReference type="SUPFAM" id="SSF48498">
    <property type="entry name" value="Tetracyclin repressor-like, C-terminal domain"/>
    <property type="match status" value="1"/>
</dbReference>
<proteinExistence type="predicted"/>
<dbReference type="Pfam" id="PF00440">
    <property type="entry name" value="TetR_N"/>
    <property type="match status" value="1"/>
</dbReference>
<dbReference type="SUPFAM" id="SSF46689">
    <property type="entry name" value="Homeodomain-like"/>
    <property type="match status" value="1"/>
</dbReference>
<dbReference type="PANTHER" id="PTHR47506">
    <property type="entry name" value="TRANSCRIPTIONAL REGULATORY PROTEIN"/>
    <property type="match status" value="1"/>
</dbReference>
<accession>A0A0M7ADG2</accession>
<dbReference type="AlphaFoldDB" id="A0A0M7ADG2"/>
<dbReference type="InterPro" id="IPR001647">
    <property type="entry name" value="HTH_TetR"/>
</dbReference>
<reference evidence="7" key="1">
    <citation type="submission" date="2015-07" db="EMBL/GenBank/DDBJ databases">
        <authorList>
            <person name="Rodrigo-Torres Lidia"/>
            <person name="Arahal R.David."/>
        </authorList>
    </citation>
    <scope>NUCLEOTIDE SEQUENCE [LARGE SCALE GENOMIC DNA]</scope>
    <source>
        <strain evidence="7">CECT 5112</strain>
    </source>
</reference>
<dbReference type="Gene3D" id="1.10.357.10">
    <property type="entry name" value="Tetracycline Repressor, domain 2"/>
    <property type="match status" value="1"/>
</dbReference>
<evidence type="ECO:0000259" key="5">
    <source>
        <dbReference type="PROSITE" id="PS50977"/>
    </source>
</evidence>
<evidence type="ECO:0000256" key="1">
    <source>
        <dbReference type="ARBA" id="ARBA00023015"/>
    </source>
</evidence>
<keyword evidence="1" id="KW-0805">Transcription regulation</keyword>
<dbReference type="InterPro" id="IPR011075">
    <property type="entry name" value="TetR_C"/>
</dbReference>
<dbReference type="STRING" id="388408.LAX5112_03261"/>
<dbReference type="InterPro" id="IPR009057">
    <property type="entry name" value="Homeodomain-like_sf"/>
</dbReference>
<protein>
    <submittedName>
        <fullName evidence="6">Copper outer membrane regulator</fullName>
    </submittedName>
</protein>
<feature type="domain" description="HTH tetR-type" evidence="5">
    <location>
        <begin position="8"/>
        <end position="68"/>
    </location>
</feature>
<dbReference type="Proteomes" id="UP000053235">
    <property type="component" value="Unassembled WGS sequence"/>
</dbReference>
<dbReference type="InterPro" id="IPR036271">
    <property type="entry name" value="Tet_transcr_reg_TetR-rel_C_sf"/>
</dbReference>
<keyword evidence="2 4" id="KW-0238">DNA-binding</keyword>
<dbReference type="Pfam" id="PF16925">
    <property type="entry name" value="TetR_C_13"/>
    <property type="match status" value="1"/>
</dbReference>
<evidence type="ECO:0000256" key="4">
    <source>
        <dbReference type="PROSITE-ProRule" id="PRU00335"/>
    </source>
</evidence>
<keyword evidence="3" id="KW-0804">Transcription</keyword>
<evidence type="ECO:0000256" key="3">
    <source>
        <dbReference type="ARBA" id="ARBA00023163"/>
    </source>
</evidence>
<organism evidence="6 7">
    <name type="scientific">Roseibium alexandrii</name>
    <dbReference type="NCBI Taxonomy" id="388408"/>
    <lineage>
        <taxon>Bacteria</taxon>
        <taxon>Pseudomonadati</taxon>
        <taxon>Pseudomonadota</taxon>
        <taxon>Alphaproteobacteria</taxon>
        <taxon>Hyphomicrobiales</taxon>
        <taxon>Stappiaceae</taxon>
        <taxon>Roseibium</taxon>
    </lineage>
</organism>
<evidence type="ECO:0000256" key="2">
    <source>
        <dbReference type="ARBA" id="ARBA00023125"/>
    </source>
</evidence>